<dbReference type="GO" id="GO:0003677">
    <property type="term" value="F:DNA binding"/>
    <property type="evidence" value="ECO:0007669"/>
    <property type="project" value="UniProtKB-KW"/>
</dbReference>
<dbReference type="SMART" id="SM00355">
    <property type="entry name" value="ZnF_C2H2"/>
    <property type="match status" value="2"/>
</dbReference>
<evidence type="ECO:0000256" key="4">
    <source>
        <dbReference type="ARBA" id="ARBA00022737"/>
    </source>
</evidence>
<dbReference type="PROSITE" id="PS00028">
    <property type="entry name" value="ZINC_FINGER_C2H2_1"/>
    <property type="match status" value="2"/>
</dbReference>
<keyword evidence="4" id="KW-0677">Repeat</keyword>
<dbReference type="Gene3D" id="3.30.160.60">
    <property type="entry name" value="Classic Zinc Finger"/>
    <property type="match status" value="3"/>
</dbReference>
<keyword evidence="6" id="KW-0862">Zinc</keyword>
<dbReference type="InterPro" id="IPR013087">
    <property type="entry name" value="Znf_C2H2_type"/>
</dbReference>
<feature type="domain" description="C2H2-type" evidence="12">
    <location>
        <begin position="116"/>
        <end position="143"/>
    </location>
</feature>
<keyword evidence="7" id="KW-0805">Transcription regulation</keyword>
<dbReference type="Proteomes" id="UP001187531">
    <property type="component" value="Unassembled WGS sequence"/>
</dbReference>
<keyword evidence="9" id="KW-0804">Transcription</keyword>
<evidence type="ECO:0000256" key="2">
    <source>
        <dbReference type="ARBA" id="ARBA00006991"/>
    </source>
</evidence>
<evidence type="ECO:0000256" key="8">
    <source>
        <dbReference type="ARBA" id="ARBA00023125"/>
    </source>
</evidence>
<dbReference type="AlphaFoldDB" id="A0AA88L5K4"/>
<dbReference type="PANTHER" id="PTHR16515">
    <property type="entry name" value="PR DOMAIN ZINC FINGER PROTEIN"/>
    <property type="match status" value="1"/>
</dbReference>
<dbReference type="GO" id="GO:0008270">
    <property type="term" value="F:zinc ion binding"/>
    <property type="evidence" value="ECO:0007669"/>
    <property type="project" value="UniProtKB-KW"/>
</dbReference>
<evidence type="ECO:0000256" key="11">
    <source>
        <dbReference type="PROSITE-ProRule" id="PRU00042"/>
    </source>
</evidence>
<dbReference type="PROSITE" id="PS50157">
    <property type="entry name" value="ZINC_FINGER_C2H2_2"/>
    <property type="match status" value="2"/>
</dbReference>
<comment type="caution">
    <text evidence="13">The sequence shown here is derived from an EMBL/GenBank/DDBJ whole genome shotgun (WGS) entry which is preliminary data.</text>
</comment>
<dbReference type="InterPro" id="IPR050331">
    <property type="entry name" value="Zinc_finger"/>
</dbReference>
<dbReference type="GO" id="GO:0010468">
    <property type="term" value="P:regulation of gene expression"/>
    <property type="evidence" value="ECO:0007669"/>
    <property type="project" value="TreeGrafter"/>
</dbReference>
<sequence>MADLITVSEDSFIKSAHLSPHVPGLDLHGNTSLVVLKNPSTSGFSIPFTSESEGKGLENQGTGSKSRLQRIKYDKLTNQKTHKKKKTYKCKVCDKTFFRILDLNQHQRAHTGVKPFKCDICDKPFSHAAILNRHQKIHTGEKPFKCDICDKTFSQVYILN</sequence>
<keyword evidence="3" id="KW-0479">Metal-binding</keyword>
<evidence type="ECO:0000256" key="5">
    <source>
        <dbReference type="ARBA" id="ARBA00022771"/>
    </source>
</evidence>
<comment type="similarity">
    <text evidence="2">Belongs to the krueppel C2H2-type zinc-finger protein family.</text>
</comment>
<keyword evidence="8" id="KW-0238">DNA-binding</keyword>
<evidence type="ECO:0000256" key="7">
    <source>
        <dbReference type="ARBA" id="ARBA00023015"/>
    </source>
</evidence>
<keyword evidence="5 11" id="KW-0863">Zinc-finger</keyword>
<dbReference type="EMBL" id="JAVRJZ010000018">
    <property type="protein sequence ID" value="KAK2708780.1"/>
    <property type="molecule type" value="Genomic_DNA"/>
</dbReference>
<dbReference type="SUPFAM" id="SSF57667">
    <property type="entry name" value="beta-beta-alpha zinc fingers"/>
    <property type="match status" value="2"/>
</dbReference>
<evidence type="ECO:0000313" key="14">
    <source>
        <dbReference type="Proteomes" id="UP001187531"/>
    </source>
</evidence>
<organism evidence="13 14">
    <name type="scientific">Artemia franciscana</name>
    <name type="common">Brine shrimp</name>
    <name type="synonym">Artemia sanfranciscana</name>
    <dbReference type="NCBI Taxonomy" id="6661"/>
    <lineage>
        <taxon>Eukaryota</taxon>
        <taxon>Metazoa</taxon>
        <taxon>Ecdysozoa</taxon>
        <taxon>Arthropoda</taxon>
        <taxon>Crustacea</taxon>
        <taxon>Branchiopoda</taxon>
        <taxon>Anostraca</taxon>
        <taxon>Artemiidae</taxon>
        <taxon>Artemia</taxon>
    </lineage>
</organism>
<dbReference type="Pfam" id="PF13465">
    <property type="entry name" value="zf-H2C2_2"/>
    <property type="match status" value="1"/>
</dbReference>
<dbReference type="FunFam" id="3.30.160.60:FF:003287">
    <property type="entry name" value="Zgc:113343"/>
    <property type="match status" value="1"/>
</dbReference>
<evidence type="ECO:0000256" key="1">
    <source>
        <dbReference type="ARBA" id="ARBA00004123"/>
    </source>
</evidence>
<dbReference type="PANTHER" id="PTHR16515:SF49">
    <property type="entry name" value="GASTRULA ZINC FINGER PROTEIN XLCGF49.1-LIKE-RELATED"/>
    <property type="match status" value="1"/>
</dbReference>
<dbReference type="GO" id="GO:0005634">
    <property type="term" value="C:nucleus"/>
    <property type="evidence" value="ECO:0007669"/>
    <property type="project" value="UniProtKB-SubCell"/>
</dbReference>
<dbReference type="Pfam" id="PF00096">
    <property type="entry name" value="zf-C2H2"/>
    <property type="match status" value="1"/>
</dbReference>
<keyword evidence="14" id="KW-1185">Reference proteome</keyword>
<gene>
    <name evidence="13" type="ORF">QYM36_014405</name>
</gene>
<reference evidence="13" key="1">
    <citation type="submission" date="2023-07" db="EMBL/GenBank/DDBJ databases">
        <title>Chromosome-level genome assembly of Artemia franciscana.</title>
        <authorList>
            <person name="Jo E."/>
        </authorList>
    </citation>
    <scope>NUCLEOTIDE SEQUENCE</scope>
    <source>
        <tissue evidence="13">Whole body</tissue>
    </source>
</reference>
<accession>A0AA88L5K4</accession>
<proteinExistence type="inferred from homology"/>
<evidence type="ECO:0000256" key="6">
    <source>
        <dbReference type="ARBA" id="ARBA00022833"/>
    </source>
</evidence>
<dbReference type="FunFam" id="3.30.160.60:FF:000624">
    <property type="entry name" value="zinc finger protein 697"/>
    <property type="match status" value="1"/>
</dbReference>
<feature type="domain" description="C2H2-type" evidence="12">
    <location>
        <begin position="88"/>
        <end position="115"/>
    </location>
</feature>
<evidence type="ECO:0000256" key="9">
    <source>
        <dbReference type="ARBA" id="ARBA00023163"/>
    </source>
</evidence>
<dbReference type="InterPro" id="IPR036236">
    <property type="entry name" value="Znf_C2H2_sf"/>
</dbReference>
<name>A0AA88L5K4_ARTSF</name>
<dbReference type="FunFam" id="3.30.160.60:FF:000094">
    <property type="entry name" value="Zinc finger protein 605"/>
    <property type="match status" value="1"/>
</dbReference>
<evidence type="ECO:0000259" key="12">
    <source>
        <dbReference type="PROSITE" id="PS50157"/>
    </source>
</evidence>
<evidence type="ECO:0000313" key="13">
    <source>
        <dbReference type="EMBL" id="KAK2708780.1"/>
    </source>
</evidence>
<evidence type="ECO:0000256" key="10">
    <source>
        <dbReference type="ARBA" id="ARBA00023242"/>
    </source>
</evidence>
<keyword evidence="10" id="KW-0539">Nucleus</keyword>
<protein>
    <recommendedName>
        <fullName evidence="12">C2H2-type domain-containing protein</fullName>
    </recommendedName>
</protein>
<evidence type="ECO:0000256" key="3">
    <source>
        <dbReference type="ARBA" id="ARBA00022723"/>
    </source>
</evidence>
<comment type="subcellular location">
    <subcellularLocation>
        <location evidence="1">Nucleus</location>
    </subcellularLocation>
</comment>
<feature type="non-terminal residue" evidence="13">
    <location>
        <position position="1"/>
    </location>
</feature>